<keyword evidence="16" id="KW-0479">Metal-binding</keyword>
<keyword evidence="9 16" id="KW-0547">Nucleotide-binding</keyword>
<evidence type="ECO:0000256" key="5">
    <source>
        <dbReference type="ARBA" id="ARBA00011738"/>
    </source>
</evidence>
<feature type="binding site" evidence="16">
    <location>
        <position position="184"/>
    </location>
    <ligand>
        <name>substrate</name>
    </ligand>
</feature>
<feature type="binding site" evidence="16">
    <location>
        <begin position="6"/>
        <end position="13"/>
    </location>
    <ligand>
        <name>ATP</name>
        <dbReference type="ChEBI" id="CHEBI:30616"/>
    </ligand>
</feature>
<feature type="binding site" evidence="16">
    <location>
        <position position="129"/>
    </location>
    <ligand>
        <name>K(+)</name>
        <dbReference type="ChEBI" id="CHEBI:29103"/>
    </ligand>
</feature>
<evidence type="ECO:0000256" key="9">
    <source>
        <dbReference type="ARBA" id="ARBA00022741"/>
    </source>
</evidence>
<dbReference type="PANTHER" id="PTHR34265:SF1">
    <property type="entry name" value="TYPE III PANTOTHENATE KINASE"/>
    <property type="match status" value="1"/>
</dbReference>
<comment type="cofactor">
    <cofactor evidence="2">
        <name>K(+)</name>
        <dbReference type="ChEBI" id="CHEBI:29103"/>
    </cofactor>
</comment>
<keyword evidence="8 16" id="KW-0808">Transferase</keyword>
<evidence type="ECO:0000256" key="12">
    <source>
        <dbReference type="ARBA" id="ARBA00022958"/>
    </source>
</evidence>
<feature type="binding site" evidence="16">
    <location>
        <begin position="107"/>
        <end position="110"/>
    </location>
    <ligand>
        <name>substrate</name>
    </ligand>
</feature>
<feature type="binding site" evidence="16">
    <location>
        <position position="132"/>
    </location>
    <ligand>
        <name>ATP</name>
        <dbReference type="ChEBI" id="CHEBI:30616"/>
    </ligand>
</feature>
<accession>A0A381JD32</accession>
<evidence type="ECO:0000256" key="14">
    <source>
        <dbReference type="ARBA" id="ARBA00038036"/>
    </source>
</evidence>
<dbReference type="InterPro" id="IPR004619">
    <property type="entry name" value="Type_III_PanK"/>
</dbReference>
<dbReference type="Pfam" id="PF03309">
    <property type="entry name" value="Pan_kinase"/>
    <property type="match status" value="1"/>
</dbReference>
<evidence type="ECO:0000256" key="13">
    <source>
        <dbReference type="ARBA" id="ARBA00022993"/>
    </source>
</evidence>
<dbReference type="NCBIfam" id="TIGR00671">
    <property type="entry name" value="baf"/>
    <property type="match status" value="1"/>
</dbReference>
<gene>
    <name evidence="16 17" type="primary">coaX</name>
    <name evidence="17" type="ORF">NCTC9836_02708</name>
</gene>
<evidence type="ECO:0000256" key="8">
    <source>
        <dbReference type="ARBA" id="ARBA00022679"/>
    </source>
</evidence>
<feature type="binding site" evidence="16">
    <location>
        <position position="100"/>
    </location>
    <ligand>
        <name>substrate</name>
    </ligand>
</feature>
<comment type="cofactor">
    <cofactor evidence="16">
        <name>NH4(+)</name>
        <dbReference type="ChEBI" id="CHEBI:28938"/>
    </cofactor>
    <cofactor evidence="16">
        <name>K(+)</name>
        <dbReference type="ChEBI" id="CHEBI:29103"/>
    </cofactor>
    <text evidence="16">A monovalent cation. Ammonium or potassium.</text>
</comment>
<dbReference type="PANTHER" id="PTHR34265">
    <property type="entry name" value="TYPE III PANTOTHENATE KINASE"/>
    <property type="match status" value="1"/>
</dbReference>
<organism evidence="17 18">
    <name type="scientific">Clostridium putrefaciens</name>
    <dbReference type="NCBI Taxonomy" id="99675"/>
    <lineage>
        <taxon>Bacteria</taxon>
        <taxon>Bacillati</taxon>
        <taxon>Bacillota</taxon>
        <taxon>Clostridia</taxon>
        <taxon>Eubacteriales</taxon>
        <taxon>Clostridiaceae</taxon>
        <taxon>Clostridium</taxon>
    </lineage>
</organism>
<comment type="subunit">
    <text evidence="5 16">Homodimer.</text>
</comment>
<keyword evidence="10 16" id="KW-0418">Kinase</keyword>
<comment type="catalytic activity">
    <reaction evidence="1 16">
        <text>(R)-pantothenate + ATP = (R)-4'-phosphopantothenate + ADP + H(+)</text>
        <dbReference type="Rhea" id="RHEA:16373"/>
        <dbReference type="ChEBI" id="CHEBI:10986"/>
        <dbReference type="ChEBI" id="CHEBI:15378"/>
        <dbReference type="ChEBI" id="CHEBI:29032"/>
        <dbReference type="ChEBI" id="CHEBI:30616"/>
        <dbReference type="ChEBI" id="CHEBI:456216"/>
        <dbReference type="EC" id="2.7.1.33"/>
    </reaction>
</comment>
<evidence type="ECO:0000256" key="10">
    <source>
        <dbReference type="ARBA" id="ARBA00022777"/>
    </source>
</evidence>
<dbReference type="GO" id="GO:0005524">
    <property type="term" value="F:ATP binding"/>
    <property type="evidence" value="ECO:0007669"/>
    <property type="project" value="UniProtKB-UniRule"/>
</dbReference>
<evidence type="ECO:0000313" key="18">
    <source>
        <dbReference type="Proteomes" id="UP000254664"/>
    </source>
</evidence>
<comment type="function">
    <text evidence="16">Catalyzes the phosphorylation of pantothenate (Pan), the first step in CoA biosynthesis.</text>
</comment>
<evidence type="ECO:0000313" key="17">
    <source>
        <dbReference type="EMBL" id="SUY48317.1"/>
    </source>
</evidence>
<dbReference type="EC" id="2.7.1.33" evidence="6 16"/>
<keyword evidence="13 16" id="KW-0173">Coenzyme A biosynthesis</keyword>
<comment type="similarity">
    <text evidence="14 16">Belongs to the type III pantothenate kinase family.</text>
</comment>
<dbReference type="Gene3D" id="3.30.420.40">
    <property type="match status" value="2"/>
</dbReference>
<dbReference type="EMBL" id="UFWZ01000001">
    <property type="protein sequence ID" value="SUY48317.1"/>
    <property type="molecule type" value="Genomic_DNA"/>
</dbReference>
<dbReference type="GO" id="GO:0004594">
    <property type="term" value="F:pantothenate kinase activity"/>
    <property type="evidence" value="ECO:0007669"/>
    <property type="project" value="UniProtKB-UniRule"/>
</dbReference>
<evidence type="ECO:0000256" key="16">
    <source>
        <dbReference type="HAMAP-Rule" id="MF_01274"/>
    </source>
</evidence>
<keyword evidence="7 16" id="KW-0963">Cytoplasm</keyword>
<dbReference type="NCBIfam" id="NF009848">
    <property type="entry name" value="PRK13318.1-6"/>
    <property type="match status" value="1"/>
</dbReference>
<dbReference type="CDD" id="cd24015">
    <property type="entry name" value="ASKHA_NBD_PanK-III"/>
    <property type="match status" value="1"/>
</dbReference>
<dbReference type="InterPro" id="IPR043129">
    <property type="entry name" value="ATPase_NBD"/>
</dbReference>
<protein>
    <recommendedName>
        <fullName evidence="15 16">Type III pantothenate kinase</fullName>
        <ecNumber evidence="6 16">2.7.1.33</ecNumber>
    </recommendedName>
    <alternativeName>
        <fullName evidence="16">PanK-III</fullName>
    </alternativeName>
    <alternativeName>
        <fullName evidence="16">Pantothenic acid kinase</fullName>
    </alternativeName>
</protein>
<evidence type="ECO:0000256" key="11">
    <source>
        <dbReference type="ARBA" id="ARBA00022840"/>
    </source>
</evidence>
<dbReference type="SUPFAM" id="SSF53067">
    <property type="entry name" value="Actin-like ATPase domain"/>
    <property type="match status" value="2"/>
</dbReference>
<comment type="subcellular location">
    <subcellularLocation>
        <location evidence="3 16">Cytoplasm</location>
    </subcellularLocation>
</comment>
<comment type="pathway">
    <text evidence="4 16">Cofactor biosynthesis; coenzyme A biosynthesis; CoA from (R)-pantothenate: step 1/5.</text>
</comment>
<dbReference type="NCBIfam" id="NF009847">
    <property type="entry name" value="PRK13318.1-5"/>
    <property type="match status" value="1"/>
</dbReference>
<evidence type="ECO:0000256" key="4">
    <source>
        <dbReference type="ARBA" id="ARBA00005225"/>
    </source>
</evidence>
<dbReference type="Proteomes" id="UP000254664">
    <property type="component" value="Unassembled WGS sequence"/>
</dbReference>
<evidence type="ECO:0000256" key="3">
    <source>
        <dbReference type="ARBA" id="ARBA00004496"/>
    </source>
</evidence>
<evidence type="ECO:0000256" key="15">
    <source>
        <dbReference type="ARBA" id="ARBA00040883"/>
    </source>
</evidence>
<name>A0A381JD32_9CLOT</name>
<keyword evidence="11 16" id="KW-0067">ATP-binding</keyword>
<feature type="active site" description="Proton acceptor" evidence="16">
    <location>
        <position position="109"/>
    </location>
</feature>
<dbReference type="UniPathway" id="UPA00241">
    <property type="reaction ID" value="UER00352"/>
</dbReference>
<evidence type="ECO:0000256" key="6">
    <source>
        <dbReference type="ARBA" id="ARBA00012102"/>
    </source>
</evidence>
<dbReference type="HAMAP" id="MF_01274">
    <property type="entry name" value="Pantothen_kinase_3"/>
    <property type="match status" value="1"/>
</dbReference>
<evidence type="ECO:0000256" key="2">
    <source>
        <dbReference type="ARBA" id="ARBA00001958"/>
    </source>
</evidence>
<keyword evidence="12 16" id="KW-0630">Potassium</keyword>
<dbReference type="OrthoDB" id="9804707at2"/>
<evidence type="ECO:0000256" key="7">
    <source>
        <dbReference type="ARBA" id="ARBA00022490"/>
    </source>
</evidence>
<dbReference type="RefSeq" id="WP_115642145.1">
    <property type="nucleotide sequence ID" value="NZ_UFWZ01000001.1"/>
</dbReference>
<evidence type="ECO:0000256" key="1">
    <source>
        <dbReference type="ARBA" id="ARBA00001206"/>
    </source>
</evidence>
<dbReference type="GO" id="GO:0015937">
    <property type="term" value="P:coenzyme A biosynthetic process"/>
    <property type="evidence" value="ECO:0007669"/>
    <property type="project" value="UniProtKB-UniRule"/>
</dbReference>
<dbReference type="NCBIfam" id="NF009855">
    <property type="entry name" value="PRK13321.1"/>
    <property type="match status" value="1"/>
</dbReference>
<dbReference type="GO" id="GO:0005737">
    <property type="term" value="C:cytoplasm"/>
    <property type="evidence" value="ECO:0007669"/>
    <property type="project" value="UniProtKB-SubCell"/>
</dbReference>
<proteinExistence type="inferred from homology"/>
<reference evidence="17 18" key="1">
    <citation type="submission" date="2018-06" db="EMBL/GenBank/DDBJ databases">
        <authorList>
            <consortium name="Pathogen Informatics"/>
            <person name="Doyle S."/>
        </authorList>
    </citation>
    <scope>NUCLEOTIDE SEQUENCE [LARGE SCALE GENOMIC DNA]</scope>
    <source>
        <strain evidence="17 18">NCTC9836</strain>
    </source>
</reference>
<keyword evidence="18" id="KW-1185">Reference proteome</keyword>
<sequence length="265" mass="29338">MVLLIDVGNTNIVLGVFDKDNLIADWRLSTDAKKTSDEYGIEILQLFLYSDLEYKQIKGVIISSVVPNIMYSLEHLIRKYFKLEPVIVGPGIKTGINIKYDNPKEVGADRIVNAVAAHYEHKRPIIIIDFGTATTFCAVNKNGDYLGGTICPGIKISSEALFERAAKLPRIELAKPSSIIGKNTITSMQAGVIYGYVGQVKYIVSKMKKEMMELGEEEPFVIATGGLATLIAEEARCIDKIDPLLTLKGLNIIYKKNEESSYGDR</sequence>
<dbReference type="AlphaFoldDB" id="A0A381JD32"/>
<dbReference type="GO" id="GO:0046872">
    <property type="term" value="F:metal ion binding"/>
    <property type="evidence" value="ECO:0007669"/>
    <property type="project" value="UniProtKB-KW"/>
</dbReference>